<dbReference type="GO" id="GO:0006633">
    <property type="term" value="P:fatty acid biosynthetic process"/>
    <property type="evidence" value="ECO:0007669"/>
    <property type="project" value="InterPro"/>
</dbReference>
<protein>
    <recommendedName>
        <fullName evidence="2">Beta-ketoacyl-[acyl-carrier-protein] synthase III N-terminal domain-containing protein</fullName>
    </recommendedName>
</protein>
<sequence length="352" mass="36643">MRAPGALTAHLAGIGTALPGPPVDNAALSARLGVSAAWIDHFIGTRTRHFCRDLDGGRIRMRLADLCARAAERALADAGVTADELTFLVLATATPDALMPTTAAEVADRLGADRIPAYQIQSGCSGAVQALTLATALLAAAPAAGRRPLGLVVGGDVCTKHLDVDRDFTALPPGELVNYVLFGDGAGAAVLGRGGPGRAVLTAAWHRFEGLAREPGQRLEWFGAADRDDGTPAVAEDYKAVQERVPELARAALEETLTTLGWDRGDLDYLLPPQLGGRMTARITEELTQGLGCAAVNCVADTGNNGNALVLLQLEQLLDRLGAGERAVGVAVESSKWITSGFALVGSDERGR</sequence>
<gene>
    <name evidence="3" type="ORF">SRB5_17820</name>
</gene>
<accession>A0A7K0CEA1</accession>
<comment type="caution">
    <text evidence="3">The sequence shown here is derived from an EMBL/GenBank/DDBJ whole genome shotgun (WGS) entry which is preliminary data.</text>
</comment>
<dbReference type="SUPFAM" id="SSF53901">
    <property type="entry name" value="Thiolase-like"/>
    <property type="match status" value="2"/>
</dbReference>
<proteinExistence type="predicted"/>
<dbReference type="EMBL" id="WEGJ01000004">
    <property type="protein sequence ID" value="MQY11663.1"/>
    <property type="molecule type" value="Genomic_DNA"/>
</dbReference>
<feature type="domain" description="Beta-ketoacyl-[acyl-carrier-protein] synthase III N-terminal" evidence="2">
    <location>
        <begin position="119"/>
        <end position="205"/>
    </location>
</feature>
<name>A0A7K0CEA1_9ACTN</name>
<evidence type="ECO:0000313" key="3">
    <source>
        <dbReference type="EMBL" id="MQY11663.1"/>
    </source>
</evidence>
<evidence type="ECO:0000313" key="4">
    <source>
        <dbReference type="Proteomes" id="UP000466345"/>
    </source>
</evidence>
<dbReference type="GO" id="GO:0004315">
    <property type="term" value="F:3-oxoacyl-[acyl-carrier-protein] synthase activity"/>
    <property type="evidence" value="ECO:0007669"/>
    <property type="project" value="InterPro"/>
</dbReference>
<dbReference type="Proteomes" id="UP000466345">
    <property type="component" value="Unassembled WGS sequence"/>
</dbReference>
<organism evidence="3 4">
    <name type="scientific">Streptomyces smaragdinus</name>
    <dbReference type="NCBI Taxonomy" id="2585196"/>
    <lineage>
        <taxon>Bacteria</taxon>
        <taxon>Bacillati</taxon>
        <taxon>Actinomycetota</taxon>
        <taxon>Actinomycetes</taxon>
        <taxon>Kitasatosporales</taxon>
        <taxon>Streptomycetaceae</taxon>
        <taxon>Streptomyces</taxon>
    </lineage>
</organism>
<dbReference type="OrthoDB" id="2514738at2"/>
<keyword evidence="1" id="KW-0963">Cytoplasm</keyword>
<dbReference type="PANTHER" id="PTHR34069">
    <property type="entry name" value="3-OXOACYL-[ACYL-CARRIER-PROTEIN] SYNTHASE 3"/>
    <property type="match status" value="1"/>
</dbReference>
<dbReference type="InterPro" id="IPR013751">
    <property type="entry name" value="ACP_syn_III_N"/>
</dbReference>
<reference evidence="3 4" key="1">
    <citation type="submission" date="2019-10" db="EMBL/GenBank/DDBJ databases">
        <title>Streptomyces smaragdinus sp. nov. and Streptomyces fabii sp. nov., isolated from the gut of fungus growing-termite Macrotermes natalensis.</title>
        <authorList>
            <person name="Schwitalla J."/>
            <person name="Benndorf R."/>
            <person name="Martin K."/>
            <person name="De Beer W."/>
            <person name="Kaster A.-K."/>
            <person name="Vollmers J."/>
            <person name="Poulsen M."/>
            <person name="Beemelmanns C."/>
        </authorList>
    </citation>
    <scope>NUCLEOTIDE SEQUENCE [LARGE SCALE GENOMIC DNA]</scope>
    <source>
        <strain evidence="3 4">RB5</strain>
    </source>
</reference>
<dbReference type="GO" id="GO:0044550">
    <property type="term" value="P:secondary metabolite biosynthetic process"/>
    <property type="evidence" value="ECO:0007669"/>
    <property type="project" value="TreeGrafter"/>
</dbReference>
<keyword evidence="4" id="KW-1185">Reference proteome</keyword>
<dbReference type="Gene3D" id="3.40.47.10">
    <property type="match status" value="2"/>
</dbReference>
<dbReference type="RefSeq" id="WP_153450959.1">
    <property type="nucleotide sequence ID" value="NZ_WEGJ01000004.1"/>
</dbReference>
<dbReference type="PANTHER" id="PTHR34069:SF2">
    <property type="entry name" value="BETA-KETOACYL-[ACYL-CARRIER-PROTEIN] SYNTHASE III"/>
    <property type="match status" value="1"/>
</dbReference>
<dbReference type="InterPro" id="IPR016039">
    <property type="entry name" value="Thiolase-like"/>
</dbReference>
<dbReference type="AlphaFoldDB" id="A0A7K0CEA1"/>
<evidence type="ECO:0000256" key="1">
    <source>
        <dbReference type="ARBA" id="ARBA00022490"/>
    </source>
</evidence>
<evidence type="ECO:0000259" key="2">
    <source>
        <dbReference type="Pfam" id="PF08545"/>
    </source>
</evidence>
<dbReference type="Pfam" id="PF08545">
    <property type="entry name" value="ACP_syn_III"/>
    <property type="match status" value="1"/>
</dbReference>